<reference evidence="2" key="1">
    <citation type="submission" date="2014-03" db="EMBL/GenBank/DDBJ databases">
        <authorList>
            <person name="Aksoy S."/>
            <person name="Warren W."/>
            <person name="Wilson R.K."/>
        </authorList>
    </citation>
    <scope>NUCLEOTIDE SEQUENCE [LARGE SCALE GENOMIC DNA]</scope>
    <source>
        <strain evidence="2">IAEA</strain>
    </source>
</reference>
<keyword evidence="2" id="KW-1185">Reference proteome</keyword>
<accession>A0A1A9ZPU0</accession>
<organism evidence="1 2">
    <name type="scientific">Glossina pallidipes</name>
    <name type="common">Tsetse fly</name>
    <dbReference type="NCBI Taxonomy" id="7398"/>
    <lineage>
        <taxon>Eukaryota</taxon>
        <taxon>Metazoa</taxon>
        <taxon>Ecdysozoa</taxon>
        <taxon>Arthropoda</taxon>
        <taxon>Hexapoda</taxon>
        <taxon>Insecta</taxon>
        <taxon>Pterygota</taxon>
        <taxon>Neoptera</taxon>
        <taxon>Endopterygota</taxon>
        <taxon>Diptera</taxon>
        <taxon>Brachycera</taxon>
        <taxon>Muscomorpha</taxon>
        <taxon>Hippoboscoidea</taxon>
        <taxon>Glossinidae</taxon>
        <taxon>Glossina</taxon>
    </lineage>
</organism>
<proteinExistence type="predicted"/>
<evidence type="ECO:0000313" key="2">
    <source>
        <dbReference type="Proteomes" id="UP000092445"/>
    </source>
</evidence>
<reference evidence="1" key="2">
    <citation type="submission" date="2020-05" db="UniProtKB">
        <authorList>
            <consortium name="EnsemblMetazoa"/>
        </authorList>
    </citation>
    <scope>IDENTIFICATION</scope>
    <source>
        <strain evidence="1">IAEA</strain>
    </source>
</reference>
<dbReference type="Proteomes" id="UP000092445">
    <property type="component" value="Unassembled WGS sequence"/>
</dbReference>
<protein>
    <submittedName>
        <fullName evidence="1">Uncharacterized protein</fullName>
    </submittedName>
</protein>
<dbReference type="EnsemblMetazoa" id="GPAI021264-RA">
    <property type="protein sequence ID" value="GPAI021264-PA"/>
    <property type="gene ID" value="GPAI021264"/>
</dbReference>
<name>A0A1A9ZPU0_GLOPL</name>
<evidence type="ECO:0000313" key="1">
    <source>
        <dbReference type="EnsemblMetazoa" id="GPAI021264-PA"/>
    </source>
</evidence>
<dbReference type="AlphaFoldDB" id="A0A1A9ZPU0"/>
<dbReference type="VEuPathDB" id="VectorBase:GPAI021264"/>
<sequence>MNLLRSTLMQYLLLTVQEYNYQGHLKDERKLPLNTTRRGKKLKLRLKGIELSMEPRPCKEKVSFGQIYCPESMRQSVASKVIVPIAGLGNTTMQRSKRKCETE</sequence>